<dbReference type="Gene3D" id="3.40.50.1820">
    <property type="entry name" value="alpha/beta hydrolase"/>
    <property type="match status" value="1"/>
</dbReference>
<dbReference type="EMBL" id="JACHNE010000001">
    <property type="protein sequence ID" value="MBB5799475.1"/>
    <property type="molecule type" value="Genomic_DNA"/>
</dbReference>
<evidence type="ECO:0000313" key="3">
    <source>
        <dbReference type="EMBL" id="MBB5799475.1"/>
    </source>
</evidence>
<dbReference type="Proteomes" id="UP000590647">
    <property type="component" value="Unassembled WGS sequence"/>
</dbReference>
<gene>
    <name evidence="3" type="ORF">HDA41_007439</name>
</gene>
<dbReference type="Pfam" id="PF07859">
    <property type="entry name" value="Abhydrolase_3"/>
    <property type="match status" value="1"/>
</dbReference>
<proteinExistence type="predicted"/>
<accession>A0A7W9HC06</accession>
<dbReference type="GO" id="GO:0016787">
    <property type="term" value="F:hydrolase activity"/>
    <property type="evidence" value="ECO:0007669"/>
    <property type="project" value="UniProtKB-KW"/>
</dbReference>
<sequence length="125" mass="13049">MPGPQGEPDIALLICRPTAPATAGARPVIYHVHGGGTITGNNLVGVDAPLTWAQALDAVVVSVEYRLAPEHPYPAPIEDVYAGLPWTADHVAELGADPERIVIAGAVAGRDCPGAVRYEVQEHEA</sequence>
<dbReference type="PANTHER" id="PTHR48081:SF8">
    <property type="entry name" value="ALPHA_BETA HYDROLASE FOLD-3 DOMAIN-CONTAINING PROTEIN-RELATED"/>
    <property type="match status" value="1"/>
</dbReference>
<organism evidence="3 4">
    <name type="scientific">Streptomyces caelestis</name>
    <dbReference type="NCBI Taxonomy" id="36816"/>
    <lineage>
        <taxon>Bacteria</taxon>
        <taxon>Bacillati</taxon>
        <taxon>Actinomycetota</taxon>
        <taxon>Actinomycetes</taxon>
        <taxon>Kitasatosporales</taxon>
        <taxon>Streptomycetaceae</taxon>
        <taxon>Streptomyces</taxon>
    </lineage>
</organism>
<keyword evidence="4" id="KW-1185">Reference proteome</keyword>
<comment type="caution">
    <text evidence="3">The sequence shown here is derived from an EMBL/GenBank/DDBJ whole genome shotgun (WGS) entry which is preliminary data.</text>
</comment>
<dbReference type="InterPro" id="IPR013094">
    <property type="entry name" value="AB_hydrolase_3"/>
</dbReference>
<evidence type="ECO:0000256" key="1">
    <source>
        <dbReference type="ARBA" id="ARBA00022801"/>
    </source>
</evidence>
<evidence type="ECO:0000313" key="4">
    <source>
        <dbReference type="Proteomes" id="UP000590647"/>
    </source>
</evidence>
<reference evidence="3 4" key="1">
    <citation type="submission" date="2020-08" db="EMBL/GenBank/DDBJ databases">
        <title>Sequencing the genomes of 1000 actinobacteria strains.</title>
        <authorList>
            <person name="Klenk H.-P."/>
        </authorList>
    </citation>
    <scope>NUCLEOTIDE SEQUENCE [LARGE SCALE GENOMIC DNA]</scope>
    <source>
        <strain evidence="3 4">DSM 40084</strain>
    </source>
</reference>
<keyword evidence="1" id="KW-0378">Hydrolase</keyword>
<evidence type="ECO:0000259" key="2">
    <source>
        <dbReference type="Pfam" id="PF07859"/>
    </source>
</evidence>
<dbReference type="PANTHER" id="PTHR48081">
    <property type="entry name" value="AB HYDROLASE SUPERFAMILY PROTEIN C4A8.06C"/>
    <property type="match status" value="1"/>
</dbReference>
<protein>
    <submittedName>
        <fullName evidence="3">Acetyl esterase/lipase</fullName>
    </submittedName>
</protein>
<dbReference type="SUPFAM" id="SSF53474">
    <property type="entry name" value="alpha/beta-Hydrolases"/>
    <property type="match status" value="1"/>
</dbReference>
<dbReference type="InterPro" id="IPR050300">
    <property type="entry name" value="GDXG_lipolytic_enzyme"/>
</dbReference>
<dbReference type="InterPro" id="IPR029058">
    <property type="entry name" value="AB_hydrolase_fold"/>
</dbReference>
<dbReference type="AlphaFoldDB" id="A0A7W9HC06"/>
<feature type="domain" description="Alpha/beta hydrolase fold-3" evidence="2">
    <location>
        <begin position="30"/>
        <end position="109"/>
    </location>
</feature>
<name>A0A7W9HC06_9ACTN</name>